<gene>
    <name evidence="3" type="ORF">GCM10009533_39440</name>
</gene>
<keyword evidence="4" id="KW-1185">Reference proteome</keyword>
<proteinExistence type="predicted"/>
<name>A0ABP3N5F2_SACER</name>
<organism evidence="3 4">
    <name type="scientific">Saccharopolyspora erythraea</name>
    <name type="common">Streptomyces erythraeus</name>
    <dbReference type="NCBI Taxonomy" id="1836"/>
    <lineage>
        <taxon>Bacteria</taxon>
        <taxon>Bacillati</taxon>
        <taxon>Actinomycetota</taxon>
        <taxon>Actinomycetes</taxon>
        <taxon>Pseudonocardiales</taxon>
        <taxon>Pseudonocardiaceae</taxon>
        <taxon>Saccharopolyspora</taxon>
    </lineage>
</organism>
<dbReference type="InterPro" id="IPR029058">
    <property type="entry name" value="AB_hydrolase_fold"/>
</dbReference>
<dbReference type="Gene3D" id="3.40.50.1820">
    <property type="entry name" value="alpha/beta hydrolase"/>
    <property type="match status" value="1"/>
</dbReference>
<accession>A0ABP3N5F2</accession>
<dbReference type="InterPro" id="IPR050266">
    <property type="entry name" value="AB_hydrolase_sf"/>
</dbReference>
<keyword evidence="1 3" id="KW-0378">Hydrolase</keyword>
<protein>
    <submittedName>
        <fullName evidence="3">Alpha/beta hydrolase</fullName>
    </submittedName>
</protein>
<dbReference type="SUPFAM" id="SSF53474">
    <property type="entry name" value="alpha/beta-Hydrolases"/>
    <property type="match status" value="1"/>
</dbReference>
<dbReference type="RefSeq" id="WP_009947037.1">
    <property type="nucleotide sequence ID" value="NZ_BAAAGS010000026.1"/>
</dbReference>
<evidence type="ECO:0000256" key="1">
    <source>
        <dbReference type="ARBA" id="ARBA00022801"/>
    </source>
</evidence>
<reference evidence="4" key="1">
    <citation type="journal article" date="2019" name="Int. J. Syst. Evol. Microbiol.">
        <title>The Global Catalogue of Microorganisms (GCM) 10K type strain sequencing project: providing services to taxonomists for standard genome sequencing and annotation.</title>
        <authorList>
            <consortium name="The Broad Institute Genomics Platform"/>
            <consortium name="The Broad Institute Genome Sequencing Center for Infectious Disease"/>
            <person name="Wu L."/>
            <person name="Ma J."/>
        </authorList>
    </citation>
    <scope>NUCLEOTIDE SEQUENCE [LARGE SCALE GENOMIC DNA]</scope>
    <source>
        <strain evidence="4">JCM 10303</strain>
    </source>
</reference>
<comment type="caution">
    <text evidence="3">The sequence shown here is derived from an EMBL/GenBank/DDBJ whole genome shotgun (WGS) entry which is preliminary data.</text>
</comment>
<sequence length="273" mass="29827">MSHIAIDGRRLHYELAGSGQPVVLVHGSWDDRSGWDPLVPQLSSRLHVLRYDRRGHGRSDGGTAVRPLSEDVEDLARLLRDLDHGPAHVVGHSYGATVALLLAARHPRLCSGLTVHEPPLFGMLAGTPHNAEFDEVRERAAKVAELLGADEREAAARMFIDEVGFGPGTWDLELDARRRSTFTTHGPVWLARMADPEPPTLRAEHFSGISAPVLLTRGDRGLPWYRPIIDLLADAVPGARKRTLRGCGHAPQTTHPQEYAAIVTGEATAPVEH</sequence>
<evidence type="ECO:0000259" key="2">
    <source>
        <dbReference type="Pfam" id="PF12697"/>
    </source>
</evidence>
<dbReference type="Pfam" id="PF12697">
    <property type="entry name" value="Abhydrolase_6"/>
    <property type="match status" value="1"/>
</dbReference>
<evidence type="ECO:0000313" key="4">
    <source>
        <dbReference type="Proteomes" id="UP001500729"/>
    </source>
</evidence>
<dbReference type="PANTHER" id="PTHR43798">
    <property type="entry name" value="MONOACYLGLYCEROL LIPASE"/>
    <property type="match status" value="1"/>
</dbReference>
<dbReference type="InterPro" id="IPR000073">
    <property type="entry name" value="AB_hydrolase_1"/>
</dbReference>
<dbReference type="PANTHER" id="PTHR43798:SF31">
    <property type="entry name" value="AB HYDROLASE SUPERFAMILY PROTEIN YCLE"/>
    <property type="match status" value="1"/>
</dbReference>
<evidence type="ECO:0000313" key="3">
    <source>
        <dbReference type="EMBL" id="GAA0536327.1"/>
    </source>
</evidence>
<feature type="domain" description="AB hydrolase-1" evidence="2">
    <location>
        <begin position="22"/>
        <end position="261"/>
    </location>
</feature>
<dbReference type="Proteomes" id="UP001500729">
    <property type="component" value="Unassembled WGS sequence"/>
</dbReference>
<dbReference type="GO" id="GO:0016787">
    <property type="term" value="F:hydrolase activity"/>
    <property type="evidence" value="ECO:0007669"/>
    <property type="project" value="UniProtKB-KW"/>
</dbReference>
<dbReference type="EMBL" id="BAAAGS010000026">
    <property type="protein sequence ID" value="GAA0536327.1"/>
    <property type="molecule type" value="Genomic_DNA"/>
</dbReference>